<organism evidence="2 3">
    <name type="scientific">candidate division TA06 bacterium SM1_40</name>
    <dbReference type="NCBI Taxonomy" id="1703773"/>
    <lineage>
        <taxon>Bacteria</taxon>
        <taxon>Bacteria division TA06</taxon>
    </lineage>
</organism>
<dbReference type="SMART" id="SM00710">
    <property type="entry name" value="PbH1"/>
    <property type="match status" value="8"/>
</dbReference>
<dbReference type="AlphaFoldDB" id="A0A0S8JA35"/>
<dbReference type="SUPFAM" id="SSF51126">
    <property type="entry name" value="Pectin lyase-like"/>
    <property type="match status" value="2"/>
</dbReference>
<dbReference type="EMBL" id="LJVA01000151">
    <property type="protein sequence ID" value="KPL06352.1"/>
    <property type="molecule type" value="Genomic_DNA"/>
</dbReference>
<reference evidence="2 3" key="1">
    <citation type="journal article" date="2015" name="Microbiome">
        <title>Genomic resolution of linkages in carbon, nitrogen, and sulfur cycling among widespread estuary sediment bacteria.</title>
        <authorList>
            <person name="Baker B.J."/>
            <person name="Lazar C.S."/>
            <person name="Teske A.P."/>
            <person name="Dick G.J."/>
        </authorList>
    </citation>
    <scope>NUCLEOTIDE SEQUENCE [LARGE SCALE GENOMIC DNA]</scope>
    <source>
        <strain evidence="2">SM1_40</strain>
    </source>
</reference>
<feature type="domain" description="Right handed beta helix" evidence="1">
    <location>
        <begin position="134"/>
        <end position="291"/>
    </location>
</feature>
<dbReference type="InterPro" id="IPR011050">
    <property type="entry name" value="Pectin_lyase_fold/virulence"/>
</dbReference>
<feature type="domain" description="Right handed beta helix" evidence="1">
    <location>
        <begin position="304"/>
        <end position="429"/>
    </location>
</feature>
<dbReference type="Gene3D" id="2.160.20.10">
    <property type="entry name" value="Single-stranded right-handed beta-helix, Pectin lyase-like"/>
    <property type="match status" value="1"/>
</dbReference>
<proteinExistence type="predicted"/>
<comment type="caution">
    <text evidence="2">The sequence shown here is derived from an EMBL/GenBank/DDBJ whole genome shotgun (WGS) entry which is preliminary data.</text>
</comment>
<sequence>MRENEEMGRLITAAIVALVLWLAGGGSAAVLSVPGQYPTIQAGIDAAVDGDTVLVADGTYSGDGNRNIDFLGKAILATSENGAGSTILDCEGTSSATRRGFHFHSGEDSMSVLRGFTIMNGYARVTAPAPPSGCGGGIVIRTSSSPTVEDCVIRECTAEMYGGGMFVYSESCPRVTNCTFAGNRVIHGFTLSGYGGGLSLYQKSHARIIGCTFSENEASDLGGGIAVNYLSSPLIKDCLIEDNIAMDNGGGICSGGSAWGENCSPDIVECEIAGNSAATLGGGIGCCGGSPVIRETAIYGNSGMSGGGIHLCRGHPSVEENEITGNSASGGGGGIFVSSYTKAAVSECTVAHNTAAYGGGIYSSNLDSLLVSMCTIVENTATWRGGGIATQGGPEYRNCTIARNAADQYGGAVEAELGSAPSFTNCILWGDWPDEIHRGPASSPEASYSDIQGGFPGIRNIDHPPIFADPQSGDYSLKPQSPCIDVGDPHSPVPPGGGDRIDMGAREYQFPADPPVTIEFTGAPSFVHVGDEFSWYIDITNQTGETQPVTAAIDFIGSDGRWGFPECMILEPFASQSGMVAFSATPEAFPGGGKGMHNVLGKVGTTEQGLWDAENFILEIVQ</sequence>
<accession>A0A0S8JA35</accession>
<evidence type="ECO:0000313" key="3">
    <source>
        <dbReference type="Proteomes" id="UP000051035"/>
    </source>
</evidence>
<name>A0A0S8JA35_UNCT6</name>
<dbReference type="InterPro" id="IPR006626">
    <property type="entry name" value="PbH1"/>
</dbReference>
<dbReference type="PANTHER" id="PTHR11319">
    <property type="entry name" value="G PROTEIN-COUPLED RECEPTOR-RELATED"/>
    <property type="match status" value="1"/>
</dbReference>
<dbReference type="Pfam" id="PF13229">
    <property type="entry name" value="Beta_helix"/>
    <property type="match status" value="2"/>
</dbReference>
<dbReference type="Proteomes" id="UP000051035">
    <property type="component" value="Unassembled WGS sequence"/>
</dbReference>
<evidence type="ECO:0000313" key="2">
    <source>
        <dbReference type="EMBL" id="KPL06352.1"/>
    </source>
</evidence>
<gene>
    <name evidence="2" type="ORF">AMJ71_09945</name>
</gene>
<evidence type="ECO:0000259" key="1">
    <source>
        <dbReference type="Pfam" id="PF13229"/>
    </source>
</evidence>
<dbReference type="PANTHER" id="PTHR11319:SF35">
    <property type="entry name" value="OUTER MEMBRANE PROTEIN PMPC-RELATED"/>
    <property type="match status" value="1"/>
</dbReference>
<dbReference type="InterPro" id="IPR012334">
    <property type="entry name" value="Pectin_lyas_fold"/>
</dbReference>
<protein>
    <recommendedName>
        <fullName evidence="1">Right handed beta helix domain-containing protein</fullName>
    </recommendedName>
</protein>
<dbReference type="InterPro" id="IPR039448">
    <property type="entry name" value="Beta_helix"/>
</dbReference>